<proteinExistence type="predicted"/>
<dbReference type="OrthoDB" id="5460979at2"/>
<evidence type="ECO:0000256" key="2">
    <source>
        <dbReference type="SAM" id="SignalP"/>
    </source>
</evidence>
<evidence type="ECO:0000313" key="3">
    <source>
        <dbReference type="EMBL" id="APG26991.1"/>
    </source>
</evidence>
<feature type="region of interest" description="Disordered" evidence="1">
    <location>
        <begin position="134"/>
        <end position="153"/>
    </location>
</feature>
<dbReference type="EMBL" id="CP015519">
    <property type="protein sequence ID" value="APG26991.1"/>
    <property type="molecule type" value="Genomic_DNA"/>
</dbReference>
<evidence type="ECO:0000313" key="4">
    <source>
        <dbReference type="Proteomes" id="UP000182517"/>
    </source>
</evidence>
<protein>
    <recommendedName>
        <fullName evidence="5">Periplasmic heavy metal sensor</fullName>
    </recommendedName>
</protein>
<dbReference type="AlphaFoldDB" id="A0A1L3GM79"/>
<evidence type="ECO:0000256" key="1">
    <source>
        <dbReference type="SAM" id="MobiDB-lite"/>
    </source>
</evidence>
<gene>
    <name evidence="3" type="ORF">A7E78_03570</name>
</gene>
<dbReference type="KEGG" id="pef:A7E78_03570"/>
<dbReference type="InterPro" id="IPR025961">
    <property type="entry name" value="Metal_resist"/>
</dbReference>
<accession>A0A1L3GM79</accession>
<name>A0A1L3GM79_9BACT</name>
<evidence type="ECO:0008006" key="5">
    <source>
        <dbReference type="Google" id="ProtNLM"/>
    </source>
</evidence>
<feature type="signal peptide" evidence="2">
    <location>
        <begin position="1"/>
        <end position="25"/>
    </location>
</feature>
<dbReference type="STRING" id="1842532.A7E78_03570"/>
<dbReference type="RefSeq" id="WP_072282952.1">
    <property type="nucleotide sequence ID" value="NZ_CP015519.1"/>
</dbReference>
<feature type="chain" id="PRO_5012521175" description="Periplasmic heavy metal sensor" evidence="2">
    <location>
        <begin position="26"/>
        <end position="153"/>
    </location>
</feature>
<sequence length="153" mass="16405">MIRTLQTFAVTTLLVFALLAGTAQSRPCAVNGKGPGPYKTAQLTAEEQKTVQEINAKYQASMVEKKAKLHAKRAELKATMAAEKFDAAKARELSKETAALHSELMELQMVQCIEMREKGLASCATCRPGAQHRGCPLGQGKQPVGPAPCPKAP</sequence>
<keyword evidence="2" id="KW-0732">Signal</keyword>
<dbReference type="Proteomes" id="UP000182517">
    <property type="component" value="Chromosome"/>
</dbReference>
<reference evidence="3 4" key="1">
    <citation type="journal article" date="2017" name="Genome Announc.">
        <title>Complete Genome Sequences of Two Acetylene-Fermenting Pelobacter acetylenicus Strains.</title>
        <authorList>
            <person name="Sutton J.M."/>
            <person name="Baesman S.M."/>
            <person name="Fierst J.L."/>
            <person name="Poret-Peterson A.T."/>
            <person name="Oremland R.S."/>
            <person name="Dunlap D.S."/>
            <person name="Akob D.M."/>
        </authorList>
    </citation>
    <scope>NUCLEOTIDE SEQUENCE [LARGE SCALE GENOMIC DNA]</scope>
    <source>
        <strain evidence="3 4">SFB93</strain>
    </source>
</reference>
<dbReference type="Pfam" id="PF13801">
    <property type="entry name" value="Metal_resist"/>
    <property type="match status" value="1"/>
</dbReference>
<organism evidence="3 4">
    <name type="scientific">Syntrophotalea acetylenivorans</name>
    <dbReference type="NCBI Taxonomy" id="1842532"/>
    <lineage>
        <taxon>Bacteria</taxon>
        <taxon>Pseudomonadati</taxon>
        <taxon>Thermodesulfobacteriota</taxon>
        <taxon>Desulfuromonadia</taxon>
        <taxon>Desulfuromonadales</taxon>
        <taxon>Syntrophotaleaceae</taxon>
        <taxon>Syntrophotalea</taxon>
    </lineage>
</organism>
<keyword evidence="4" id="KW-1185">Reference proteome</keyword>
<dbReference type="Gene3D" id="1.20.120.1490">
    <property type="match status" value="1"/>
</dbReference>